<dbReference type="Gene3D" id="3.30.1330.70">
    <property type="entry name" value="Holliday junction resolvase RusA"/>
    <property type="match status" value="1"/>
</dbReference>
<dbReference type="Proteomes" id="UP000034160">
    <property type="component" value="Unassembled WGS sequence"/>
</dbReference>
<dbReference type="AlphaFoldDB" id="A0A0G1B1H2"/>
<evidence type="ECO:0000313" key="1">
    <source>
        <dbReference type="EMBL" id="KKS31393.1"/>
    </source>
</evidence>
<dbReference type="STRING" id="1618356.UU93_C0018G0002"/>
<dbReference type="GO" id="GO:0006281">
    <property type="term" value="P:DNA repair"/>
    <property type="evidence" value="ECO:0007669"/>
    <property type="project" value="InterPro"/>
</dbReference>
<name>A0A0G1B1H2_9BACT</name>
<reference evidence="1 2" key="1">
    <citation type="journal article" date="2015" name="Nature">
        <title>rRNA introns, odd ribosomes, and small enigmatic genomes across a large radiation of phyla.</title>
        <authorList>
            <person name="Brown C.T."/>
            <person name="Hug L.A."/>
            <person name="Thomas B.C."/>
            <person name="Sharon I."/>
            <person name="Castelle C.J."/>
            <person name="Singh A."/>
            <person name="Wilkins M.J."/>
            <person name="Williams K.H."/>
            <person name="Banfield J.F."/>
        </authorList>
    </citation>
    <scope>NUCLEOTIDE SEQUENCE [LARGE SCALE GENOMIC DNA]</scope>
</reference>
<dbReference type="EMBL" id="LCCN01000018">
    <property type="protein sequence ID" value="KKS31393.1"/>
    <property type="molecule type" value="Genomic_DNA"/>
</dbReference>
<dbReference type="InterPro" id="IPR036614">
    <property type="entry name" value="RusA-like_sf"/>
</dbReference>
<dbReference type="GO" id="GO:0006310">
    <property type="term" value="P:DNA recombination"/>
    <property type="evidence" value="ECO:0007669"/>
    <property type="project" value="InterPro"/>
</dbReference>
<evidence type="ECO:0000313" key="2">
    <source>
        <dbReference type="Proteomes" id="UP000034160"/>
    </source>
</evidence>
<proteinExistence type="predicted"/>
<sequence>MSKNKSKITPIDFDTGVGEIIPATQEARTNDGFDGQIRKVEKESLTTFKRVIGEQLDSELAQNDAFPTDGEVFVFIMQYFGSEKEYLRRDVDNMAKTILDLLRNRFYNDDSQVKTLLAGKKIEARVPQNFAYIAFKKLSATQDVDALKISGLEHSITMFQELKSKKVL</sequence>
<protein>
    <submittedName>
        <fullName evidence="1">Uncharacterized protein</fullName>
    </submittedName>
</protein>
<dbReference type="GO" id="GO:0000287">
    <property type="term" value="F:magnesium ion binding"/>
    <property type="evidence" value="ECO:0007669"/>
    <property type="project" value="InterPro"/>
</dbReference>
<dbReference type="SUPFAM" id="SSF103084">
    <property type="entry name" value="Holliday junction resolvase RusA"/>
    <property type="match status" value="1"/>
</dbReference>
<gene>
    <name evidence="1" type="ORF">UU93_C0018G0002</name>
</gene>
<accession>A0A0G1B1H2</accession>
<comment type="caution">
    <text evidence="1">The sequence shown here is derived from an EMBL/GenBank/DDBJ whole genome shotgun (WGS) entry which is preliminary data.</text>
</comment>
<dbReference type="Pfam" id="PF05866">
    <property type="entry name" value="RusA"/>
    <property type="match status" value="1"/>
</dbReference>
<dbReference type="InterPro" id="IPR008822">
    <property type="entry name" value="Endonuclease_RusA-like"/>
</dbReference>
<organism evidence="1 2">
    <name type="scientific">Candidatus Amesbacteria bacterium GW2011_GWA2_42_12</name>
    <dbReference type="NCBI Taxonomy" id="1618356"/>
    <lineage>
        <taxon>Bacteria</taxon>
        <taxon>Candidatus Amesiibacteriota</taxon>
    </lineage>
</organism>